<accession>A0ABQ3VKT1</accession>
<dbReference type="RefSeq" id="WP_201363950.1">
    <property type="nucleotide sequence ID" value="NZ_BNJJ01000012.1"/>
</dbReference>
<protein>
    <recommendedName>
        <fullName evidence="4">Intracellular septation protein A</fullName>
    </recommendedName>
</protein>
<feature type="transmembrane region" description="Helical" evidence="1">
    <location>
        <begin position="103"/>
        <end position="124"/>
    </location>
</feature>
<dbReference type="EMBL" id="BNJJ01000012">
    <property type="protein sequence ID" value="GHO86299.1"/>
    <property type="molecule type" value="Genomic_DNA"/>
</dbReference>
<sequence length="232" mass="25581">MSTNTLSLNQATNKSFATSKKALLLKALPAMLINTIAPFVVYNIASSHMSTVNALLLASGAPLIMSVVELIRKRHIDVMALLIVLGFVLSAAAAFLFNSPTLLLLQSTIVSALFGLIFLASLLLSRPLLFYVIRSMTCHTDQQRIANFNADWEFAQARFFYRAMTGFWGCLMIAHLGIQIVLVLTLPVASVLAIGSILNLVIILCGAGWSMYYTRKNRFILQQLKQQRDQGL</sequence>
<evidence type="ECO:0000256" key="1">
    <source>
        <dbReference type="SAM" id="Phobius"/>
    </source>
</evidence>
<proteinExistence type="predicted"/>
<evidence type="ECO:0000313" key="3">
    <source>
        <dbReference type="Proteomes" id="UP000635565"/>
    </source>
</evidence>
<keyword evidence="1" id="KW-0472">Membrane</keyword>
<reference evidence="2 3" key="1">
    <citation type="journal article" date="2021" name="Int. J. Syst. Evol. Microbiol.">
        <title>Reticulibacter mediterranei gen. nov., sp. nov., within the new family Reticulibacteraceae fam. nov., and Ktedonospora formicarum gen. nov., sp. nov., Ktedonobacter robiniae sp. nov., Dictyobacter formicarum sp. nov. and Dictyobacter arantiisoli sp. nov., belonging to the class Ktedonobacteria.</title>
        <authorList>
            <person name="Yabe S."/>
            <person name="Zheng Y."/>
            <person name="Wang C.M."/>
            <person name="Sakai Y."/>
            <person name="Abe K."/>
            <person name="Yokota A."/>
            <person name="Donadio S."/>
            <person name="Cavaletti L."/>
            <person name="Monciardini P."/>
        </authorList>
    </citation>
    <scope>NUCLEOTIDE SEQUENCE [LARGE SCALE GENOMIC DNA]</scope>
    <source>
        <strain evidence="2 3">SOSP1-9</strain>
    </source>
</reference>
<feature type="transmembrane region" description="Helical" evidence="1">
    <location>
        <begin position="78"/>
        <end position="97"/>
    </location>
</feature>
<keyword evidence="1" id="KW-0812">Transmembrane</keyword>
<keyword evidence="1" id="KW-1133">Transmembrane helix</keyword>
<organism evidence="2 3">
    <name type="scientific">Dictyobacter formicarum</name>
    <dbReference type="NCBI Taxonomy" id="2778368"/>
    <lineage>
        <taxon>Bacteria</taxon>
        <taxon>Bacillati</taxon>
        <taxon>Chloroflexota</taxon>
        <taxon>Ktedonobacteria</taxon>
        <taxon>Ktedonobacterales</taxon>
        <taxon>Dictyobacteraceae</taxon>
        <taxon>Dictyobacter</taxon>
    </lineage>
</organism>
<feature type="transmembrane region" description="Helical" evidence="1">
    <location>
        <begin position="51"/>
        <end position="71"/>
    </location>
</feature>
<comment type="caution">
    <text evidence="2">The sequence shown here is derived from an EMBL/GenBank/DDBJ whole genome shotgun (WGS) entry which is preliminary data.</text>
</comment>
<keyword evidence="3" id="KW-1185">Reference proteome</keyword>
<dbReference type="Proteomes" id="UP000635565">
    <property type="component" value="Unassembled WGS sequence"/>
</dbReference>
<gene>
    <name evidence="2" type="ORF">KSZ_43050</name>
</gene>
<evidence type="ECO:0000313" key="2">
    <source>
        <dbReference type="EMBL" id="GHO86299.1"/>
    </source>
</evidence>
<feature type="transmembrane region" description="Helical" evidence="1">
    <location>
        <begin position="166"/>
        <end position="186"/>
    </location>
</feature>
<evidence type="ECO:0008006" key="4">
    <source>
        <dbReference type="Google" id="ProtNLM"/>
    </source>
</evidence>
<feature type="transmembrane region" description="Helical" evidence="1">
    <location>
        <begin position="192"/>
        <end position="213"/>
    </location>
</feature>
<dbReference type="NCBIfam" id="NF041646">
    <property type="entry name" value="VC0807_fam"/>
    <property type="match status" value="1"/>
</dbReference>
<name>A0ABQ3VKT1_9CHLR</name>
<feature type="transmembrane region" description="Helical" evidence="1">
    <location>
        <begin position="23"/>
        <end position="45"/>
    </location>
</feature>